<comment type="caution">
    <text evidence="1">The sequence shown here is derived from an EMBL/GenBank/DDBJ whole genome shotgun (WGS) entry which is preliminary data.</text>
</comment>
<evidence type="ECO:0000313" key="2">
    <source>
        <dbReference type="Proteomes" id="UP000186736"/>
    </source>
</evidence>
<accession>A0A1Q9QX54</accession>
<dbReference type="EMBL" id="MKZO01000061">
    <property type="protein sequence ID" value="OLS59744.1"/>
    <property type="molecule type" value="Genomic_DNA"/>
</dbReference>
<dbReference type="RefSeq" id="WP_144443631.1">
    <property type="nucleotide sequence ID" value="NZ_MKZO01000061.1"/>
</dbReference>
<evidence type="ECO:0000313" key="1">
    <source>
        <dbReference type="EMBL" id="OLS59744.1"/>
    </source>
</evidence>
<reference evidence="1 2" key="1">
    <citation type="submission" date="2016-10" db="EMBL/GenBank/DDBJ databases">
        <title>Genome Sequence of Pseudomonas putida GM4FR.</title>
        <authorList>
            <person name="Poehlein A."/>
            <person name="Wemheuer F."/>
            <person name="Hollensteiner J."/>
            <person name="Wemheuer B."/>
        </authorList>
    </citation>
    <scope>NUCLEOTIDE SEQUENCE [LARGE SCALE GENOMIC DNA]</scope>
    <source>
        <strain evidence="1 2">GM4FR</strain>
    </source>
</reference>
<organism evidence="1 2">
    <name type="scientific">Pseudomonas putida</name>
    <name type="common">Arthrobacter siderocapsulatus</name>
    <dbReference type="NCBI Taxonomy" id="303"/>
    <lineage>
        <taxon>Bacteria</taxon>
        <taxon>Pseudomonadati</taxon>
        <taxon>Pseudomonadota</taxon>
        <taxon>Gammaproteobacteria</taxon>
        <taxon>Pseudomonadales</taxon>
        <taxon>Pseudomonadaceae</taxon>
        <taxon>Pseudomonas</taxon>
    </lineage>
</organism>
<sequence length="207" mass="23171">MNGTVRFFLAPLTLIAGNTYADLHIQYSAPLEDRYANLTIFNDGKVTRTLSGDQYEEGTFEKVVPHFLSKDLTYLHFTQIASGKVELPDGSSKNHEVVYCGIINTRSGCLISKETGSFCGGSFTEDGKWRMPFSPDFDLERQAPKVEDYYPKGLSIADHKPLSSLENLMKCDPPSTENLDTYNHLINNNSFTPNDPAFKSLKSLLAW</sequence>
<proteinExistence type="predicted"/>
<protein>
    <submittedName>
        <fullName evidence="1">Uncharacterized protein</fullName>
    </submittedName>
</protein>
<dbReference type="OrthoDB" id="7033366at2"/>
<dbReference type="Proteomes" id="UP000186736">
    <property type="component" value="Unassembled WGS sequence"/>
</dbReference>
<name>A0A1Q9QX54_PSEPU</name>
<dbReference type="AlphaFoldDB" id="A0A1Q9QX54"/>
<gene>
    <name evidence="1" type="ORF">PSEMO_53900</name>
</gene>